<keyword evidence="5" id="KW-1185">Reference proteome</keyword>
<accession>A0ABQ3V634</accession>
<dbReference type="PANTHER" id="PTHR43018:SF1">
    <property type="entry name" value="PROTEIN AROA(G)"/>
    <property type="match status" value="1"/>
</dbReference>
<evidence type="ECO:0000313" key="5">
    <source>
        <dbReference type="Proteomes" id="UP000654345"/>
    </source>
</evidence>
<dbReference type="NCBIfam" id="NF009239">
    <property type="entry name" value="PRK12595.1"/>
    <property type="match status" value="1"/>
</dbReference>
<evidence type="ECO:0000259" key="3">
    <source>
        <dbReference type="Pfam" id="PF18152"/>
    </source>
</evidence>
<gene>
    <name evidence="4" type="ORF">KSB_85700</name>
</gene>
<dbReference type="Gene3D" id="3.30.70.1140">
    <property type="entry name" value="Phospho-2-dehydro-3-deoxyheptonate aldolase, domain 1"/>
    <property type="match status" value="1"/>
</dbReference>
<dbReference type="RefSeq" id="WP_201376270.1">
    <property type="nucleotide sequence ID" value="NZ_BNJG01000004.1"/>
</dbReference>
<evidence type="ECO:0000313" key="4">
    <source>
        <dbReference type="EMBL" id="GHO60095.1"/>
    </source>
</evidence>
<evidence type="ECO:0000259" key="2">
    <source>
        <dbReference type="Pfam" id="PF00793"/>
    </source>
</evidence>
<organism evidence="4 5">
    <name type="scientific">Ktedonobacter robiniae</name>
    <dbReference type="NCBI Taxonomy" id="2778365"/>
    <lineage>
        <taxon>Bacteria</taxon>
        <taxon>Bacillati</taxon>
        <taxon>Chloroflexota</taxon>
        <taxon>Ktedonobacteria</taxon>
        <taxon>Ktedonobacterales</taxon>
        <taxon>Ktedonobacteraceae</taxon>
        <taxon>Ktedonobacter</taxon>
    </lineage>
</organism>
<dbReference type="Pfam" id="PF18152">
    <property type="entry name" value="DAHP_snth_FXD"/>
    <property type="match status" value="1"/>
</dbReference>
<comment type="caution">
    <text evidence="4">The sequence shown here is derived from an EMBL/GenBank/DDBJ whole genome shotgun (WGS) entry which is preliminary data.</text>
</comment>
<dbReference type="InterPro" id="IPR052899">
    <property type="entry name" value="Class-I_DAHP_synthase"/>
</dbReference>
<dbReference type="InterPro" id="IPR006268">
    <property type="entry name" value="DAHP_syn_2"/>
</dbReference>
<dbReference type="Proteomes" id="UP000654345">
    <property type="component" value="Unassembled WGS sequence"/>
</dbReference>
<dbReference type="EMBL" id="BNJG01000004">
    <property type="protein sequence ID" value="GHO60095.1"/>
    <property type="molecule type" value="Genomic_DNA"/>
</dbReference>
<feature type="domain" description="DAHP synthase ferredoxin-like" evidence="3">
    <location>
        <begin position="1"/>
        <end position="79"/>
    </location>
</feature>
<dbReference type="Gene3D" id="3.20.20.70">
    <property type="entry name" value="Aldolase class I"/>
    <property type="match status" value="1"/>
</dbReference>
<dbReference type="SUPFAM" id="SSF51569">
    <property type="entry name" value="Aldolase"/>
    <property type="match status" value="1"/>
</dbReference>
<feature type="domain" description="DAHP synthetase I/KDSA" evidence="2">
    <location>
        <begin position="106"/>
        <end position="342"/>
    </location>
</feature>
<proteinExistence type="predicted"/>
<sequence>MIVIMNASCSDSDIENVFAFLHKHHLEGHLSRGIERTVIGVLGSPVPAGYAGIAGSIDSTIEDTLIGLAGVEDVFRVSKPYKLASREFHPENTVIEISAACVDSGTVKIGGEDVVMMAGPCTVETEAQLMTAAQAVREAGAVILRGGAFKPSTSPYGFRGMGEEGLKLLTKARDEFGMAIVTEVLTPADVALVSEYADILQIGTRNMQNYMLLDEVGRGSKPIMLKRGMSATLEEWLLAAEYILAQGNPHVMLCERGIRTFEKATRNTMDISAIPLVKKLSHLPIIADPSQGTGRRDIVGAMSLAAIASGVDGLLIEVHPNPEEALKDGAQSLRIEQFQDLMPQAVMVAQACNRQFIRPARYSSTAV</sequence>
<reference evidence="4 5" key="1">
    <citation type="journal article" date="2021" name="Int. J. Syst. Evol. Microbiol.">
        <title>Reticulibacter mediterranei gen. nov., sp. nov., within the new family Reticulibacteraceae fam. nov., and Ktedonospora formicarum gen. nov., sp. nov., Ktedonobacter robiniae sp. nov., Dictyobacter formicarum sp. nov. and Dictyobacter arantiisoli sp. nov., belonging to the class Ktedonobacteria.</title>
        <authorList>
            <person name="Yabe S."/>
            <person name="Zheng Y."/>
            <person name="Wang C.M."/>
            <person name="Sakai Y."/>
            <person name="Abe K."/>
            <person name="Yokota A."/>
            <person name="Donadio S."/>
            <person name="Cavaletti L."/>
            <person name="Monciardini P."/>
        </authorList>
    </citation>
    <scope>NUCLEOTIDE SEQUENCE [LARGE SCALE GENOMIC DNA]</scope>
    <source>
        <strain evidence="4 5">SOSP1-30</strain>
    </source>
</reference>
<dbReference type="PANTHER" id="PTHR43018">
    <property type="entry name" value="PHOSPHO-2-DEHYDRO-3-DEOXYHEPTONATE ALDOLASE"/>
    <property type="match status" value="1"/>
</dbReference>
<evidence type="ECO:0000256" key="1">
    <source>
        <dbReference type="ARBA" id="ARBA00022679"/>
    </source>
</evidence>
<name>A0ABQ3V634_9CHLR</name>
<dbReference type="InterPro" id="IPR041071">
    <property type="entry name" value="DAHP_snth_FXD"/>
</dbReference>
<dbReference type="Pfam" id="PF00793">
    <property type="entry name" value="DAHP_synth_1"/>
    <property type="match status" value="1"/>
</dbReference>
<keyword evidence="1" id="KW-0808">Transferase</keyword>
<dbReference type="NCBIfam" id="TIGR01361">
    <property type="entry name" value="DAHP_synth_Bsub"/>
    <property type="match status" value="1"/>
</dbReference>
<dbReference type="InterPro" id="IPR006218">
    <property type="entry name" value="DAHP1/KDSA"/>
</dbReference>
<dbReference type="NCBIfam" id="NF006421">
    <property type="entry name" value="PRK08673.1"/>
    <property type="match status" value="1"/>
</dbReference>
<protein>
    <submittedName>
        <fullName evidence="4">3-deoxy-7-phosphoheptulonate synthase</fullName>
    </submittedName>
</protein>
<dbReference type="InterPro" id="IPR013785">
    <property type="entry name" value="Aldolase_TIM"/>
</dbReference>